<evidence type="ECO:0000256" key="4">
    <source>
        <dbReference type="ARBA" id="ARBA00022741"/>
    </source>
</evidence>
<dbReference type="GO" id="GO:0005524">
    <property type="term" value="F:ATP binding"/>
    <property type="evidence" value="ECO:0007669"/>
    <property type="project" value="UniProtKB-KW"/>
</dbReference>
<gene>
    <name evidence="11" type="ORF">LEP1GSC133_5188</name>
</gene>
<dbReference type="CDD" id="cd03251">
    <property type="entry name" value="ABCC_MsbA"/>
    <property type="match status" value="1"/>
</dbReference>
<dbReference type="SUPFAM" id="SSF90123">
    <property type="entry name" value="ABC transporter transmembrane region"/>
    <property type="match status" value="1"/>
</dbReference>
<dbReference type="InterPro" id="IPR027417">
    <property type="entry name" value="P-loop_NTPase"/>
</dbReference>
<evidence type="ECO:0000313" key="12">
    <source>
        <dbReference type="Proteomes" id="UP000012159"/>
    </source>
</evidence>
<feature type="transmembrane region" description="Helical" evidence="8">
    <location>
        <begin position="320"/>
        <end position="339"/>
    </location>
</feature>
<dbReference type="SMART" id="SM00382">
    <property type="entry name" value="AAA"/>
    <property type="match status" value="1"/>
</dbReference>
<evidence type="ECO:0000256" key="3">
    <source>
        <dbReference type="ARBA" id="ARBA00022692"/>
    </source>
</evidence>
<dbReference type="CDD" id="cd18552">
    <property type="entry name" value="ABC_6TM_MsbA_like"/>
    <property type="match status" value="1"/>
</dbReference>
<dbReference type="PANTHER" id="PTHR43394">
    <property type="entry name" value="ATP-DEPENDENT PERMEASE MDL1, MITOCHONDRIAL"/>
    <property type="match status" value="1"/>
</dbReference>
<dbReference type="GO" id="GO:0016887">
    <property type="term" value="F:ATP hydrolysis activity"/>
    <property type="evidence" value="ECO:0007669"/>
    <property type="project" value="InterPro"/>
</dbReference>
<evidence type="ECO:0000256" key="8">
    <source>
        <dbReference type="SAM" id="Phobius"/>
    </source>
</evidence>
<dbReference type="Pfam" id="PF00005">
    <property type="entry name" value="ABC_tran"/>
    <property type="match status" value="1"/>
</dbReference>
<evidence type="ECO:0000259" key="10">
    <source>
        <dbReference type="PROSITE" id="PS50929"/>
    </source>
</evidence>
<comment type="subcellular location">
    <subcellularLocation>
        <location evidence="1">Cell membrane</location>
        <topology evidence="1">Multi-pass membrane protein</topology>
    </subcellularLocation>
</comment>
<keyword evidence="4" id="KW-0547">Nucleotide-binding</keyword>
<dbReference type="STRING" id="1192866.LEP1GSC133_5188"/>
<dbReference type="PROSITE" id="PS00211">
    <property type="entry name" value="ABC_TRANSPORTER_1"/>
    <property type="match status" value="1"/>
</dbReference>
<keyword evidence="7 8" id="KW-0472">Membrane</keyword>
<dbReference type="PANTHER" id="PTHR43394:SF1">
    <property type="entry name" value="ATP-BINDING CASSETTE SUB-FAMILY B MEMBER 10, MITOCHONDRIAL"/>
    <property type="match status" value="1"/>
</dbReference>
<feature type="transmembrane region" description="Helical" evidence="8">
    <location>
        <begin position="104"/>
        <end position="130"/>
    </location>
</feature>
<sequence length="629" mass="71158">MNIYKRLLKYSFKYKYRLTSGIVLSFFVSVLNGASLTSLIPIFDSLGTGEKTNFEISLTKKDKALLQRLQEEDFFSRTELIELRLAEWKIRLNSSLKNMSHDQLVLLFCFVVFPVYLLKLAFLAAAIYCINSAGYLAIRDLRAELYAKAQTLPLNHFVQEKTGILMSRIINDVEVLGRLISSDLKDAIIDFFYIVTHLLLLLYLSWKMFLAVFIVVPIVMGPVSAFADKIRRATRNQQERLSSLNGHLQEVISGIRVIRAFSMEKAEAKRFWEFNQDLSDKTFKGHFYHQVGPSLTELFSSIVAVVFLSFGAYLMEDGTFSRGMFMAFFLTLIFLMRPFKQMSMLSNSIQSAISAGSRVFELLDQETDIQNPVSPKFLKKMEKGLSFNNVTFTYPGAKTPAIQEINLEIPKGETVALVGASGAGKSTLVDLIPRLIDPQEGQIFIDGIDIRELDLSNLRKRIGIVAQQVFLFNGTIRENICYGNQSVTEEQLRSACEQAFAMEFILSFEEGFDTIVGERGVMLSGGQRQRIAIARALLLNPEILILDEATSALDTESERLVQQALESLYKNRTVIIIAHRLSTVQIANTIFAMEDGRIVESGTHAELIRLDGKYKKLYDIQFVEFSESV</sequence>
<evidence type="ECO:0000313" key="11">
    <source>
        <dbReference type="EMBL" id="EMO60923.1"/>
    </source>
</evidence>
<dbReference type="GO" id="GO:0005886">
    <property type="term" value="C:plasma membrane"/>
    <property type="evidence" value="ECO:0007669"/>
    <property type="project" value="UniProtKB-SubCell"/>
</dbReference>
<comment type="caution">
    <text evidence="11">The sequence shown here is derived from an EMBL/GenBank/DDBJ whole genome shotgun (WGS) entry which is preliminary data.</text>
</comment>
<dbReference type="InterPro" id="IPR003593">
    <property type="entry name" value="AAA+_ATPase"/>
</dbReference>
<feature type="transmembrane region" description="Helical" evidence="8">
    <location>
        <begin position="21"/>
        <end position="43"/>
    </location>
</feature>
<dbReference type="InterPro" id="IPR017871">
    <property type="entry name" value="ABC_transporter-like_CS"/>
</dbReference>
<dbReference type="AlphaFoldDB" id="M6WGP4"/>
<keyword evidence="2" id="KW-0813">Transport</keyword>
<protein>
    <submittedName>
        <fullName evidence="11">ABC transporter transmembrane region</fullName>
    </submittedName>
</protein>
<dbReference type="InterPro" id="IPR003439">
    <property type="entry name" value="ABC_transporter-like_ATP-bd"/>
</dbReference>
<evidence type="ECO:0000259" key="9">
    <source>
        <dbReference type="PROSITE" id="PS50893"/>
    </source>
</evidence>
<keyword evidence="6 8" id="KW-1133">Transmembrane helix</keyword>
<evidence type="ECO:0000256" key="1">
    <source>
        <dbReference type="ARBA" id="ARBA00004651"/>
    </source>
</evidence>
<dbReference type="Pfam" id="PF00664">
    <property type="entry name" value="ABC_membrane"/>
    <property type="match status" value="1"/>
</dbReference>
<proteinExistence type="predicted"/>
<name>M6WGP4_LEPBO</name>
<keyword evidence="5" id="KW-0067">ATP-binding</keyword>
<evidence type="ECO:0000256" key="2">
    <source>
        <dbReference type="ARBA" id="ARBA00022448"/>
    </source>
</evidence>
<feature type="domain" description="ABC transmembrane type-1" evidence="10">
    <location>
        <begin position="21"/>
        <end position="351"/>
    </location>
</feature>
<dbReference type="InterPro" id="IPR039421">
    <property type="entry name" value="Type_1_exporter"/>
</dbReference>
<dbReference type="FunFam" id="3.40.50.300:FF:000287">
    <property type="entry name" value="Multidrug ABC transporter ATP-binding protein"/>
    <property type="match status" value="1"/>
</dbReference>
<reference evidence="11 12" key="1">
    <citation type="submission" date="2013-01" db="EMBL/GenBank/DDBJ databases">
        <authorList>
            <person name="Harkins D.M."/>
            <person name="Durkin A.S."/>
            <person name="Brinkac L.M."/>
            <person name="Haft D.H."/>
            <person name="Selengut J.D."/>
            <person name="Sanka R."/>
            <person name="DePew J."/>
            <person name="Purushe J."/>
            <person name="Picardeau M."/>
            <person name="Werts C."/>
            <person name="Goarant C."/>
            <person name="Vinetz J.M."/>
            <person name="Sutton G.G."/>
            <person name="Nierman W.C."/>
            <person name="Fouts D.E."/>
        </authorList>
    </citation>
    <scope>NUCLEOTIDE SEQUENCE [LARGE SCALE GENOMIC DNA]</scope>
    <source>
        <strain evidence="11 12">200901868</strain>
    </source>
</reference>
<dbReference type="Gene3D" id="3.40.50.300">
    <property type="entry name" value="P-loop containing nucleotide triphosphate hydrolases"/>
    <property type="match status" value="1"/>
</dbReference>
<dbReference type="InterPro" id="IPR011527">
    <property type="entry name" value="ABC1_TM_dom"/>
</dbReference>
<keyword evidence="3 8" id="KW-0812">Transmembrane</keyword>
<dbReference type="Proteomes" id="UP000012159">
    <property type="component" value="Unassembled WGS sequence"/>
</dbReference>
<feature type="domain" description="ABC transporter" evidence="9">
    <location>
        <begin position="385"/>
        <end position="620"/>
    </location>
</feature>
<accession>M6WGP4</accession>
<dbReference type="SUPFAM" id="SSF52540">
    <property type="entry name" value="P-loop containing nucleoside triphosphate hydrolases"/>
    <property type="match status" value="1"/>
</dbReference>
<evidence type="ECO:0000256" key="5">
    <source>
        <dbReference type="ARBA" id="ARBA00022840"/>
    </source>
</evidence>
<dbReference type="GO" id="GO:0015421">
    <property type="term" value="F:ABC-type oligopeptide transporter activity"/>
    <property type="evidence" value="ECO:0007669"/>
    <property type="project" value="TreeGrafter"/>
</dbReference>
<dbReference type="InterPro" id="IPR036640">
    <property type="entry name" value="ABC1_TM_sf"/>
</dbReference>
<dbReference type="PROSITE" id="PS50929">
    <property type="entry name" value="ABC_TM1F"/>
    <property type="match status" value="1"/>
</dbReference>
<dbReference type="EMBL" id="AKWF02000111">
    <property type="protein sequence ID" value="EMO60923.1"/>
    <property type="molecule type" value="Genomic_DNA"/>
</dbReference>
<dbReference type="PROSITE" id="PS50893">
    <property type="entry name" value="ABC_TRANSPORTER_2"/>
    <property type="match status" value="1"/>
</dbReference>
<dbReference type="Gene3D" id="1.20.1560.10">
    <property type="entry name" value="ABC transporter type 1, transmembrane domain"/>
    <property type="match status" value="1"/>
</dbReference>
<organism evidence="11 12">
    <name type="scientific">Leptospira borgpetersenii serovar Pomona str. 200901868</name>
    <dbReference type="NCBI Taxonomy" id="1192866"/>
    <lineage>
        <taxon>Bacteria</taxon>
        <taxon>Pseudomonadati</taxon>
        <taxon>Spirochaetota</taxon>
        <taxon>Spirochaetia</taxon>
        <taxon>Leptospirales</taxon>
        <taxon>Leptospiraceae</taxon>
        <taxon>Leptospira</taxon>
    </lineage>
</organism>
<feature type="transmembrane region" description="Helical" evidence="8">
    <location>
        <begin position="294"/>
        <end position="314"/>
    </location>
</feature>
<evidence type="ECO:0000256" key="6">
    <source>
        <dbReference type="ARBA" id="ARBA00022989"/>
    </source>
</evidence>
<evidence type="ECO:0000256" key="7">
    <source>
        <dbReference type="ARBA" id="ARBA00023136"/>
    </source>
</evidence>